<keyword evidence="12" id="KW-1185">Reference proteome</keyword>
<gene>
    <name evidence="11" type="ORF">SAMN06265364_13532</name>
</gene>
<dbReference type="GO" id="GO:0000160">
    <property type="term" value="P:phosphorelay signal transduction system"/>
    <property type="evidence" value="ECO:0007669"/>
    <property type="project" value="UniProtKB-KW"/>
</dbReference>
<keyword evidence="7" id="KW-0067">ATP-binding</keyword>
<dbReference type="Proteomes" id="UP000198427">
    <property type="component" value="Unassembled WGS sequence"/>
</dbReference>
<dbReference type="PANTHER" id="PTHR43065:SF10">
    <property type="entry name" value="PEROXIDE STRESS-ACTIVATED HISTIDINE KINASE MAK3"/>
    <property type="match status" value="1"/>
</dbReference>
<evidence type="ECO:0000256" key="8">
    <source>
        <dbReference type="ARBA" id="ARBA00023012"/>
    </source>
</evidence>
<dbReference type="GO" id="GO:0004673">
    <property type="term" value="F:protein histidine kinase activity"/>
    <property type="evidence" value="ECO:0007669"/>
    <property type="project" value="UniProtKB-EC"/>
</dbReference>
<protein>
    <recommendedName>
        <fullName evidence="2">histidine kinase</fullName>
        <ecNumber evidence="2">2.7.13.3</ecNumber>
    </recommendedName>
</protein>
<evidence type="ECO:0000259" key="10">
    <source>
        <dbReference type="PROSITE" id="PS50109"/>
    </source>
</evidence>
<dbReference type="PROSITE" id="PS50109">
    <property type="entry name" value="HIS_KIN"/>
    <property type="match status" value="1"/>
</dbReference>
<feature type="transmembrane region" description="Helical" evidence="9">
    <location>
        <begin position="12"/>
        <end position="32"/>
    </location>
</feature>
<dbReference type="InterPro" id="IPR005467">
    <property type="entry name" value="His_kinase_dom"/>
</dbReference>
<evidence type="ECO:0000256" key="7">
    <source>
        <dbReference type="ARBA" id="ARBA00022840"/>
    </source>
</evidence>
<evidence type="ECO:0000256" key="6">
    <source>
        <dbReference type="ARBA" id="ARBA00022777"/>
    </source>
</evidence>
<dbReference type="RefSeq" id="WP_167386059.1">
    <property type="nucleotide sequence ID" value="NZ_CP023863.1"/>
</dbReference>
<evidence type="ECO:0000256" key="5">
    <source>
        <dbReference type="ARBA" id="ARBA00022741"/>
    </source>
</evidence>
<dbReference type="SUPFAM" id="SSF55874">
    <property type="entry name" value="ATPase domain of HSP90 chaperone/DNA topoisomerase II/histidine kinase"/>
    <property type="match status" value="1"/>
</dbReference>
<keyword evidence="5" id="KW-0547">Nucleotide-binding</keyword>
<keyword evidence="6 11" id="KW-0418">Kinase</keyword>
<keyword evidence="9" id="KW-0472">Membrane</keyword>
<evidence type="ECO:0000256" key="4">
    <source>
        <dbReference type="ARBA" id="ARBA00022679"/>
    </source>
</evidence>
<reference evidence="11 12" key="1">
    <citation type="submission" date="2017-06" db="EMBL/GenBank/DDBJ databases">
        <authorList>
            <person name="Varghese N."/>
            <person name="Submissions S."/>
        </authorList>
    </citation>
    <scope>NUCLEOTIDE SEQUENCE [LARGE SCALE GENOMIC DNA]</scope>
    <source>
        <strain evidence="11 12">DSM 26989</strain>
    </source>
</reference>
<dbReference type="EMBL" id="FZNZ01000035">
    <property type="protein sequence ID" value="SNS07228.1"/>
    <property type="molecule type" value="Genomic_DNA"/>
</dbReference>
<keyword evidence="3" id="KW-0597">Phosphoprotein</keyword>
<dbReference type="InterPro" id="IPR036890">
    <property type="entry name" value="HATPase_C_sf"/>
</dbReference>
<dbReference type="AlphaFoldDB" id="A0AA94LLL6"/>
<proteinExistence type="predicted"/>
<dbReference type="InterPro" id="IPR004358">
    <property type="entry name" value="Sig_transdc_His_kin-like_C"/>
</dbReference>
<evidence type="ECO:0000256" key="9">
    <source>
        <dbReference type="SAM" id="Phobius"/>
    </source>
</evidence>
<name>A0AA94LLL6_9BACT</name>
<comment type="catalytic activity">
    <reaction evidence="1">
        <text>ATP + protein L-histidine = ADP + protein N-phospho-L-histidine.</text>
        <dbReference type="EC" id="2.7.13.3"/>
    </reaction>
</comment>
<evidence type="ECO:0000256" key="1">
    <source>
        <dbReference type="ARBA" id="ARBA00000085"/>
    </source>
</evidence>
<dbReference type="PRINTS" id="PR00344">
    <property type="entry name" value="BCTRLSENSOR"/>
</dbReference>
<evidence type="ECO:0000313" key="11">
    <source>
        <dbReference type="EMBL" id="SNS07228.1"/>
    </source>
</evidence>
<evidence type="ECO:0000313" key="12">
    <source>
        <dbReference type="Proteomes" id="UP000198427"/>
    </source>
</evidence>
<dbReference type="GO" id="GO:0005524">
    <property type="term" value="F:ATP binding"/>
    <property type="evidence" value="ECO:0007669"/>
    <property type="project" value="UniProtKB-KW"/>
</dbReference>
<keyword evidence="4" id="KW-0808">Transferase</keyword>
<evidence type="ECO:0000256" key="3">
    <source>
        <dbReference type="ARBA" id="ARBA00022553"/>
    </source>
</evidence>
<dbReference type="GeneID" id="94029167"/>
<accession>A0AA94LLL6</accession>
<feature type="transmembrane region" description="Helical" evidence="9">
    <location>
        <begin position="148"/>
        <end position="169"/>
    </location>
</feature>
<comment type="caution">
    <text evidence="11">The sequence shown here is derived from an EMBL/GenBank/DDBJ whole genome shotgun (WGS) entry which is preliminary data.</text>
</comment>
<dbReference type="Gene3D" id="3.30.565.10">
    <property type="entry name" value="Histidine kinase-like ATPase, C-terminal domain"/>
    <property type="match status" value="1"/>
</dbReference>
<keyword evidence="9" id="KW-0812">Transmembrane</keyword>
<sequence>MQWTDRIRQVKIFLVVAAILIAVASLLVSRSLTHDLAEQEKSKMQVWAEAMKSLSAADENTDLSLVLKVLDENHTIPVVVLNNEGVVTEYRNIEIKARNAKDSIAFITSYAQQMKASGQIIRISLSKNNHDYIDVCYDDSLMLKRIAVYPYVQLGVVLLFVIVAIFALLTSKRAEQNKVWVGLSKETAHQLGTPISSLMAWSTILKETYPDDELLPEMDKDVKRLQLIADRFSKIGSIPEPVPSCLNDVLIHVVDYMDRRTSKKIEMKTELPNEDVIINMNASLFEWVIENLCKNAVDAMGGKLGSITLRLEETDKRAIVEVSDTGKGIKKKDISNVFRPGFTTKKRGWGLGLSLAKRIVEEYHHGKIYVKNSEIGKGTTFRIELRKR</sequence>
<dbReference type="Pfam" id="PF02518">
    <property type="entry name" value="HATPase_c"/>
    <property type="match status" value="1"/>
</dbReference>
<feature type="domain" description="Histidine kinase" evidence="10">
    <location>
        <begin position="186"/>
        <end position="388"/>
    </location>
</feature>
<keyword evidence="9" id="KW-1133">Transmembrane helix</keyword>
<evidence type="ECO:0000256" key="2">
    <source>
        <dbReference type="ARBA" id="ARBA00012438"/>
    </source>
</evidence>
<dbReference type="EC" id="2.7.13.3" evidence="2"/>
<dbReference type="SMART" id="SM00387">
    <property type="entry name" value="HATPase_c"/>
    <property type="match status" value="1"/>
</dbReference>
<keyword evidence="8" id="KW-0902">Two-component regulatory system</keyword>
<dbReference type="PANTHER" id="PTHR43065">
    <property type="entry name" value="SENSOR HISTIDINE KINASE"/>
    <property type="match status" value="1"/>
</dbReference>
<organism evidence="11 12">
    <name type="scientific">Prevotella jejuni</name>
    <dbReference type="NCBI Taxonomy" id="1177574"/>
    <lineage>
        <taxon>Bacteria</taxon>
        <taxon>Pseudomonadati</taxon>
        <taxon>Bacteroidota</taxon>
        <taxon>Bacteroidia</taxon>
        <taxon>Bacteroidales</taxon>
        <taxon>Prevotellaceae</taxon>
        <taxon>Prevotella</taxon>
    </lineage>
</organism>
<dbReference type="InterPro" id="IPR003594">
    <property type="entry name" value="HATPase_dom"/>
</dbReference>